<evidence type="ECO:0000313" key="6">
    <source>
        <dbReference type="Proteomes" id="UP000230869"/>
    </source>
</evidence>
<dbReference type="SUPFAM" id="SSF54197">
    <property type="entry name" value="HIT-like"/>
    <property type="match status" value="1"/>
</dbReference>
<dbReference type="PANTHER" id="PTHR46648:SF1">
    <property type="entry name" value="ADENOSINE 5'-MONOPHOSPHORAMIDASE HNT1"/>
    <property type="match status" value="1"/>
</dbReference>
<dbReference type="Proteomes" id="UP000230869">
    <property type="component" value="Unassembled WGS sequence"/>
</dbReference>
<dbReference type="Gene3D" id="3.30.428.10">
    <property type="entry name" value="HIT-like"/>
    <property type="match status" value="1"/>
</dbReference>
<evidence type="ECO:0000256" key="3">
    <source>
        <dbReference type="PROSITE-ProRule" id="PRU00464"/>
    </source>
</evidence>
<dbReference type="InterPro" id="IPR001310">
    <property type="entry name" value="Histidine_triad_HIT"/>
</dbReference>
<protein>
    <submittedName>
        <fullName evidence="5">HIT family protein</fullName>
    </submittedName>
</protein>
<sequence length="135" mass="14981">MSDCIFCKIINKEIPSYVVYEDERVMAFLDIMPISPGHVIVVPKSHVASLEDLSDGDFCTMTAVLKKIGKAVIESLGVKGYSLTLDNKAAANQRIPHVHFHLVPRKEGDGLKKWPPGFYQDGEAEDVLKKVKAKL</sequence>
<dbReference type="PANTHER" id="PTHR46648">
    <property type="entry name" value="HIT FAMILY PROTEIN 1"/>
    <property type="match status" value="1"/>
</dbReference>
<gene>
    <name evidence="5" type="ORF">COV49_01620</name>
</gene>
<dbReference type="InterPro" id="IPR039384">
    <property type="entry name" value="HINT"/>
</dbReference>
<dbReference type="GO" id="GO:0009117">
    <property type="term" value="P:nucleotide metabolic process"/>
    <property type="evidence" value="ECO:0007669"/>
    <property type="project" value="TreeGrafter"/>
</dbReference>
<dbReference type="AlphaFoldDB" id="A0A2M6K9K4"/>
<reference evidence="5 6" key="1">
    <citation type="submission" date="2017-09" db="EMBL/GenBank/DDBJ databases">
        <title>Depth-based differentiation of microbial function through sediment-hosted aquifers and enrichment of novel symbionts in the deep terrestrial subsurface.</title>
        <authorList>
            <person name="Probst A.J."/>
            <person name="Ladd B."/>
            <person name="Jarett J.K."/>
            <person name="Geller-Mcgrath D.E."/>
            <person name="Sieber C.M."/>
            <person name="Emerson J.B."/>
            <person name="Anantharaman K."/>
            <person name="Thomas B.C."/>
            <person name="Malmstrom R."/>
            <person name="Stieglmeier M."/>
            <person name="Klingl A."/>
            <person name="Woyke T."/>
            <person name="Ryan C.M."/>
            <person name="Banfield J.F."/>
        </authorList>
    </citation>
    <scope>NUCLEOTIDE SEQUENCE [LARGE SCALE GENOMIC DNA]</scope>
    <source>
        <strain evidence="5">CG11_big_fil_rev_8_21_14_0_20_39_10</strain>
    </source>
</reference>
<dbReference type="PRINTS" id="PR00332">
    <property type="entry name" value="HISTRIAD"/>
</dbReference>
<dbReference type="GO" id="GO:0003824">
    <property type="term" value="F:catalytic activity"/>
    <property type="evidence" value="ECO:0007669"/>
    <property type="project" value="InterPro"/>
</dbReference>
<feature type="short sequence motif" description="Histidine triad motif" evidence="2 3">
    <location>
        <begin position="97"/>
        <end position="101"/>
    </location>
</feature>
<evidence type="ECO:0000256" key="1">
    <source>
        <dbReference type="PIRSR" id="PIRSR601310-1"/>
    </source>
</evidence>
<name>A0A2M6K9K4_9BACT</name>
<dbReference type="CDD" id="cd01277">
    <property type="entry name" value="HINT_subgroup"/>
    <property type="match status" value="1"/>
</dbReference>
<dbReference type="InterPro" id="IPR011146">
    <property type="entry name" value="HIT-like"/>
</dbReference>
<proteinExistence type="predicted"/>
<feature type="active site" description="Tele-AMP-histidine intermediate" evidence="1">
    <location>
        <position position="99"/>
    </location>
</feature>
<organism evidence="5 6">
    <name type="scientific">Candidatus Falkowbacteria bacterium CG11_big_fil_rev_8_21_14_0_20_39_10</name>
    <dbReference type="NCBI Taxonomy" id="1974570"/>
    <lineage>
        <taxon>Bacteria</taxon>
        <taxon>Candidatus Falkowiibacteriota</taxon>
    </lineage>
</organism>
<accession>A0A2M6K9K4</accession>
<evidence type="ECO:0000256" key="2">
    <source>
        <dbReference type="PIRSR" id="PIRSR601310-3"/>
    </source>
</evidence>
<dbReference type="Pfam" id="PF01230">
    <property type="entry name" value="HIT"/>
    <property type="match status" value="1"/>
</dbReference>
<feature type="domain" description="HIT" evidence="4">
    <location>
        <begin position="5"/>
        <end position="112"/>
    </location>
</feature>
<dbReference type="EMBL" id="PCWW01000027">
    <property type="protein sequence ID" value="PIR13633.1"/>
    <property type="molecule type" value="Genomic_DNA"/>
</dbReference>
<dbReference type="PROSITE" id="PS51084">
    <property type="entry name" value="HIT_2"/>
    <property type="match status" value="1"/>
</dbReference>
<evidence type="ECO:0000259" key="4">
    <source>
        <dbReference type="PROSITE" id="PS51084"/>
    </source>
</evidence>
<dbReference type="InterPro" id="IPR036265">
    <property type="entry name" value="HIT-like_sf"/>
</dbReference>
<comment type="caution">
    <text evidence="5">The sequence shown here is derived from an EMBL/GenBank/DDBJ whole genome shotgun (WGS) entry which is preliminary data.</text>
</comment>
<evidence type="ECO:0000313" key="5">
    <source>
        <dbReference type="EMBL" id="PIR13633.1"/>
    </source>
</evidence>